<dbReference type="EMBL" id="GGEC01014088">
    <property type="protein sequence ID" value="MBW94571.1"/>
    <property type="molecule type" value="Transcribed_RNA"/>
</dbReference>
<evidence type="ECO:0000313" key="1">
    <source>
        <dbReference type="EMBL" id="MBW94571.1"/>
    </source>
</evidence>
<accession>A0A2P2JM74</accession>
<organism evidence="1">
    <name type="scientific">Rhizophora mucronata</name>
    <name type="common">Asiatic mangrove</name>
    <dbReference type="NCBI Taxonomy" id="61149"/>
    <lineage>
        <taxon>Eukaryota</taxon>
        <taxon>Viridiplantae</taxon>
        <taxon>Streptophyta</taxon>
        <taxon>Embryophyta</taxon>
        <taxon>Tracheophyta</taxon>
        <taxon>Spermatophyta</taxon>
        <taxon>Magnoliopsida</taxon>
        <taxon>eudicotyledons</taxon>
        <taxon>Gunneridae</taxon>
        <taxon>Pentapetalae</taxon>
        <taxon>rosids</taxon>
        <taxon>fabids</taxon>
        <taxon>Malpighiales</taxon>
        <taxon>Rhizophoraceae</taxon>
        <taxon>Rhizophora</taxon>
    </lineage>
</organism>
<proteinExistence type="predicted"/>
<reference evidence="1" key="1">
    <citation type="submission" date="2018-02" db="EMBL/GenBank/DDBJ databases">
        <title>Rhizophora mucronata_Transcriptome.</title>
        <authorList>
            <person name="Meera S.P."/>
            <person name="Sreeshan A."/>
            <person name="Augustine A."/>
        </authorList>
    </citation>
    <scope>NUCLEOTIDE SEQUENCE</scope>
    <source>
        <tissue evidence="1">Leaf</tissue>
    </source>
</reference>
<dbReference type="AlphaFoldDB" id="A0A2P2JM74"/>
<protein>
    <submittedName>
        <fullName evidence="1">Uncharacterized protein</fullName>
    </submittedName>
</protein>
<name>A0A2P2JM74_RHIMU</name>
<sequence>MTMQEFRSWAFHGVSQHLFLLSQVLTTEEMSGPSRRELGEGK</sequence>